<evidence type="ECO:0000313" key="1">
    <source>
        <dbReference type="EMBL" id="PTQ40529.1"/>
    </source>
</evidence>
<organism evidence="1 2">
    <name type="scientific">Marchantia polymorpha</name>
    <name type="common">Common liverwort</name>
    <name type="synonym">Marchantia aquatica</name>
    <dbReference type="NCBI Taxonomy" id="3197"/>
    <lineage>
        <taxon>Eukaryota</taxon>
        <taxon>Viridiplantae</taxon>
        <taxon>Streptophyta</taxon>
        <taxon>Embryophyta</taxon>
        <taxon>Marchantiophyta</taxon>
        <taxon>Marchantiopsida</taxon>
        <taxon>Marchantiidae</taxon>
        <taxon>Marchantiales</taxon>
        <taxon>Marchantiaceae</taxon>
        <taxon>Marchantia</taxon>
    </lineage>
</organism>
<dbReference type="Proteomes" id="UP000244005">
    <property type="component" value="Unassembled WGS sequence"/>
</dbReference>
<name>A0A2R6X355_MARPO</name>
<gene>
    <name evidence="1" type="ORF">MARPO_0039s0037</name>
</gene>
<dbReference type="AlphaFoldDB" id="A0A2R6X355"/>
<dbReference type="EMBL" id="KZ772711">
    <property type="protein sequence ID" value="PTQ40529.1"/>
    <property type="molecule type" value="Genomic_DNA"/>
</dbReference>
<reference evidence="2" key="1">
    <citation type="journal article" date="2017" name="Cell">
        <title>Insights into land plant evolution garnered from the Marchantia polymorpha genome.</title>
        <authorList>
            <person name="Bowman J.L."/>
            <person name="Kohchi T."/>
            <person name="Yamato K.T."/>
            <person name="Jenkins J."/>
            <person name="Shu S."/>
            <person name="Ishizaki K."/>
            <person name="Yamaoka S."/>
            <person name="Nishihama R."/>
            <person name="Nakamura Y."/>
            <person name="Berger F."/>
            <person name="Adam C."/>
            <person name="Aki S.S."/>
            <person name="Althoff F."/>
            <person name="Araki T."/>
            <person name="Arteaga-Vazquez M.A."/>
            <person name="Balasubrmanian S."/>
            <person name="Barry K."/>
            <person name="Bauer D."/>
            <person name="Boehm C.R."/>
            <person name="Briginshaw L."/>
            <person name="Caballero-Perez J."/>
            <person name="Catarino B."/>
            <person name="Chen F."/>
            <person name="Chiyoda S."/>
            <person name="Chovatia M."/>
            <person name="Davies K.M."/>
            <person name="Delmans M."/>
            <person name="Demura T."/>
            <person name="Dierschke T."/>
            <person name="Dolan L."/>
            <person name="Dorantes-Acosta A.E."/>
            <person name="Eklund D.M."/>
            <person name="Florent S.N."/>
            <person name="Flores-Sandoval E."/>
            <person name="Fujiyama A."/>
            <person name="Fukuzawa H."/>
            <person name="Galik B."/>
            <person name="Grimanelli D."/>
            <person name="Grimwood J."/>
            <person name="Grossniklaus U."/>
            <person name="Hamada T."/>
            <person name="Haseloff J."/>
            <person name="Hetherington A.J."/>
            <person name="Higo A."/>
            <person name="Hirakawa Y."/>
            <person name="Hundley H.N."/>
            <person name="Ikeda Y."/>
            <person name="Inoue K."/>
            <person name="Inoue S.I."/>
            <person name="Ishida S."/>
            <person name="Jia Q."/>
            <person name="Kakita M."/>
            <person name="Kanazawa T."/>
            <person name="Kawai Y."/>
            <person name="Kawashima T."/>
            <person name="Kennedy M."/>
            <person name="Kinose K."/>
            <person name="Kinoshita T."/>
            <person name="Kohara Y."/>
            <person name="Koide E."/>
            <person name="Komatsu K."/>
            <person name="Kopischke S."/>
            <person name="Kubo M."/>
            <person name="Kyozuka J."/>
            <person name="Lagercrantz U."/>
            <person name="Lin S.S."/>
            <person name="Lindquist E."/>
            <person name="Lipzen A.M."/>
            <person name="Lu C.W."/>
            <person name="De Luna E."/>
            <person name="Martienssen R.A."/>
            <person name="Minamino N."/>
            <person name="Mizutani M."/>
            <person name="Mizutani M."/>
            <person name="Mochizuki N."/>
            <person name="Monte I."/>
            <person name="Mosher R."/>
            <person name="Nagasaki H."/>
            <person name="Nakagami H."/>
            <person name="Naramoto S."/>
            <person name="Nishitani K."/>
            <person name="Ohtani M."/>
            <person name="Okamoto T."/>
            <person name="Okumura M."/>
            <person name="Phillips J."/>
            <person name="Pollak B."/>
            <person name="Reinders A."/>
            <person name="Rovekamp M."/>
            <person name="Sano R."/>
            <person name="Sawa S."/>
            <person name="Schmid M.W."/>
            <person name="Shirakawa M."/>
            <person name="Solano R."/>
            <person name="Spunde A."/>
            <person name="Suetsugu N."/>
            <person name="Sugano S."/>
            <person name="Sugiyama A."/>
            <person name="Sun R."/>
            <person name="Suzuki Y."/>
            <person name="Takenaka M."/>
            <person name="Takezawa D."/>
            <person name="Tomogane H."/>
            <person name="Tsuzuki M."/>
            <person name="Ueda T."/>
            <person name="Umeda M."/>
            <person name="Ward J.M."/>
            <person name="Watanabe Y."/>
            <person name="Yazaki K."/>
            <person name="Yokoyama R."/>
            <person name="Yoshitake Y."/>
            <person name="Yotsui I."/>
            <person name="Zachgo S."/>
            <person name="Schmutz J."/>
        </authorList>
    </citation>
    <scope>NUCLEOTIDE SEQUENCE [LARGE SCALE GENOMIC DNA]</scope>
    <source>
        <strain evidence="2">Tak-1</strain>
    </source>
</reference>
<proteinExistence type="predicted"/>
<dbReference type="OrthoDB" id="655540at2759"/>
<keyword evidence="2" id="KW-1185">Reference proteome</keyword>
<sequence>MIYSHLMSALMNERLEISHHRAYTKRTVVLLNYLDAENTHYGARSKFASHLLHATCTCCTRLSGQYVTR</sequence>
<protein>
    <submittedName>
        <fullName evidence="1">Uncharacterized protein</fullName>
    </submittedName>
</protein>
<evidence type="ECO:0000313" key="2">
    <source>
        <dbReference type="Proteomes" id="UP000244005"/>
    </source>
</evidence>
<accession>A0A2R6X355</accession>